<dbReference type="EMBL" id="SACO01000003">
    <property type="protein sequence ID" value="RVU06336.1"/>
    <property type="molecule type" value="Genomic_DNA"/>
</dbReference>
<dbReference type="InterPro" id="IPR023393">
    <property type="entry name" value="START-like_dom_sf"/>
</dbReference>
<accession>A0A3S3TQM0</accession>
<name>A0A3S3TQM0_9SPHN</name>
<evidence type="ECO:0000313" key="1">
    <source>
        <dbReference type="EMBL" id="RVU06336.1"/>
    </source>
</evidence>
<protein>
    <submittedName>
        <fullName evidence="1">SRPBCC domain-containing protein</fullName>
    </submittedName>
</protein>
<comment type="caution">
    <text evidence="1">The sequence shown here is derived from an EMBL/GenBank/DDBJ whole genome shotgun (WGS) entry which is preliminary data.</text>
</comment>
<dbReference type="Gene3D" id="3.30.530.20">
    <property type="match status" value="1"/>
</dbReference>
<dbReference type="AlphaFoldDB" id="A0A3S3TQM0"/>
<dbReference type="OrthoDB" id="838646at2"/>
<sequence length="172" mass="18882">MHAIQWPEGYLPGFSDNFASNEMIVAGLTAQQVWPYLANTKAWPTYYDNCADIAFHDGTGPVLSEGARFFFRTFGFGVEAQVTEYVAPARGVVGRVAWHGWCGEGAERLDVHHAWLVEDLQGGRLRILTQETQNGAPAKALASARPDPMINGHQDWIKGMIAAAQENRAIPA</sequence>
<dbReference type="SUPFAM" id="SSF55961">
    <property type="entry name" value="Bet v1-like"/>
    <property type="match status" value="1"/>
</dbReference>
<gene>
    <name evidence="1" type="ORF">EOE18_05795</name>
</gene>
<reference evidence="1 2" key="1">
    <citation type="submission" date="2019-01" db="EMBL/GenBank/DDBJ databases">
        <authorList>
            <person name="Chen W.-M."/>
        </authorList>
    </citation>
    <scope>NUCLEOTIDE SEQUENCE [LARGE SCALE GENOMIC DNA]</scope>
    <source>
        <strain evidence="1 2">FSY-9</strain>
    </source>
</reference>
<organism evidence="1 2">
    <name type="scientific">Novosphingobium umbonatum</name>
    <dbReference type="NCBI Taxonomy" id="1908524"/>
    <lineage>
        <taxon>Bacteria</taxon>
        <taxon>Pseudomonadati</taxon>
        <taxon>Pseudomonadota</taxon>
        <taxon>Alphaproteobacteria</taxon>
        <taxon>Sphingomonadales</taxon>
        <taxon>Sphingomonadaceae</taxon>
        <taxon>Novosphingobium</taxon>
    </lineage>
</organism>
<keyword evidence="2" id="KW-1185">Reference proteome</keyword>
<dbReference type="Proteomes" id="UP000282837">
    <property type="component" value="Unassembled WGS sequence"/>
</dbReference>
<dbReference type="RefSeq" id="WP_127707135.1">
    <property type="nucleotide sequence ID" value="NZ_SACO01000003.1"/>
</dbReference>
<evidence type="ECO:0000313" key="2">
    <source>
        <dbReference type="Proteomes" id="UP000282837"/>
    </source>
</evidence>
<proteinExistence type="predicted"/>